<name>A0A7S1XJI1_9RHOD</name>
<reference evidence="1" key="1">
    <citation type="submission" date="2021-01" db="EMBL/GenBank/DDBJ databases">
        <authorList>
            <person name="Corre E."/>
            <person name="Pelletier E."/>
            <person name="Niang G."/>
            <person name="Scheremetjew M."/>
            <person name="Finn R."/>
            <person name="Kale V."/>
            <person name="Holt S."/>
            <person name="Cochrane G."/>
            <person name="Meng A."/>
            <person name="Brown T."/>
            <person name="Cohen L."/>
        </authorList>
    </citation>
    <scope>NUCLEOTIDE SEQUENCE</scope>
    <source>
        <strain evidence="1">CCMP3124</strain>
    </source>
</reference>
<dbReference type="EMBL" id="HBGI01003902">
    <property type="protein sequence ID" value="CAD9240802.1"/>
    <property type="molecule type" value="Transcribed_RNA"/>
</dbReference>
<dbReference type="AlphaFoldDB" id="A0A7S1XJI1"/>
<organism evidence="1">
    <name type="scientific">Erythrolobus australicus</name>
    <dbReference type="NCBI Taxonomy" id="1077150"/>
    <lineage>
        <taxon>Eukaryota</taxon>
        <taxon>Rhodophyta</taxon>
        <taxon>Bangiophyceae</taxon>
        <taxon>Porphyridiales</taxon>
        <taxon>Porphyridiaceae</taxon>
        <taxon>Erythrolobus</taxon>
    </lineage>
</organism>
<evidence type="ECO:0000313" key="1">
    <source>
        <dbReference type="EMBL" id="CAD9240802.1"/>
    </source>
</evidence>
<sequence length="148" mass="16111">MYLSNEIDRICRTARVSVCSLYAVLFQGNGAHTLDTQRESLHLKANNAQHRSIARLQAVQLRLSGAMSFTFSPNVAVARQCVRPGAFNPGLHSTTAVACEEQRQADGACNVCSHNTSPGSTPSNIYPFAPSHREHPHLAVTTLRKPCV</sequence>
<gene>
    <name evidence="1" type="ORF">EAUS1353_LOCUS2541</name>
</gene>
<proteinExistence type="predicted"/>
<accession>A0A7S1XJI1</accession>
<protein>
    <submittedName>
        <fullName evidence="1">Uncharacterized protein</fullName>
    </submittedName>
</protein>